<evidence type="ECO:0000256" key="4">
    <source>
        <dbReference type="ARBA" id="ARBA00022692"/>
    </source>
</evidence>
<keyword evidence="3" id="KW-1003">Cell membrane</keyword>
<evidence type="ECO:0000256" key="5">
    <source>
        <dbReference type="ARBA" id="ARBA00022989"/>
    </source>
</evidence>
<keyword evidence="5 7" id="KW-1133">Transmembrane helix</keyword>
<keyword evidence="9" id="KW-1185">Reference proteome</keyword>
<dbReference type="InterPro" id="IPR032808">
    <property type="entry name" value="DoxX"/>
</dbReference>
<comment type="similarity">
    <text evidence="2">Belongs to the DoxX family.</text>
</comment>
<feature type="transmembrane region" description="Helical" evidence="7">
    <location>
        <begin position="12"/>
        <end position="34"/>
    </location>
</feature>
<evidence type="ECO:0000256" key="2">
    <source>
        <dbReference type="ARBA" id="ARBA00006679"/>
    </source>
</evidence>
<protein>
    <submittedName>
        <fullName evidence="8">DoxX family protein</fullName>
    </submittedName>
</protein>
<dbReference type="EMBL" id="BAABJP010000021">
    <property type="protein sequence ID" value="GAA5160815.1"/>
    <property type="molecule type" value="Genomic_DNA"/>
</dbReference>
<comment type="caution">
    <text evidence="8">The sequence shown here is derived from an EMBL/GenBank/DDBJ whole genome shotgun (WGS) entry which is preliminary data.</text>
</comment>
<accession>A0ABP9QF13</accession>
<keyword evidence="4 7" id="KW-0812">Transmembrane</keyword>
<reference evidence="9" key="1">
    <citation type="journal article" date="2019" name="Int. J. Syst. Evol. Microbiol.">
        <title>The Global Catalogue of Microorganisms (GCM) 10K type strain sequencing project: providing services to taxonomists for standard genome sequencing and annotation.</title>
        <authorList>
            <consortium name="The Broad Institute Genomics Platform"/>
            <consortium name="The Broad Institute Genome Sequencing Center for Infectious Disease"/>
            <person name="Wu L."/>
            <person name="Ma J."/>
        </authorList>
    </citation>
    <scope>NUCLEOTIDE SEQUENCE [LARGE SCALE GENOMIC DNA]</scope>
    <source>
        <strain evidence="9">JCM 18303</strain>
    </source>
</reference>
<dbReference type="PANTHER" id="PTHR33452:SF1">
    <property type="entry name" value="INNER MEMBRANE PROTEIN YPHA-RELATED"/>
    <property type="match status" value="1"/>
</dbReference>
<evidence type="ECO:0000256" key="6">
    <source>
        <dbReference type="ARBA" id="ARBA00023136"/>
    </source>
</evidence>
<feature type="transmembrane region" description="Helical" evidence="7">
    <location>
        <begin position="103"/>
        <end position="122"/>
    </location>
</feature>
<dbReference type="Proteomes" id="UP001428817">
    <property type="component" value="Unassembled WGS sequence"/>
</dbReference>
<comment type="subcellular location">
    <subcellularLocation>
        <location evidence="1">Cell membrane</location>
        <topology evidence="1">Multi-pass membrane protein</topology>
    </subcellularLocation>
</comment>
<keyword evidence="6 7" id="KW-0472">Membrane</keyword>
<proteinExistence type="inferred from homology"/>
<name>A0ABP9QF13_9PSEU</name>
<evidence type="ECO:0000256" key="3">
    <source>
        <dbReference type="ARBA" id="ARBA00022475"/>
    </source>
</evidence>
<evidence type="ECO:0000313" key="9">
    <source>
        <dbReference type="Proteomes" id="UP001428817"/>
    </source>
</evidence>
<sequence length="135" mass="14315">MHTFFANRVTGRAAAATAALRVFSGIFFVFFGILKFTMHEFELSEFILYGFPDSSLIVYLVGLLEVVAGLMLIAGAGTRLAALGLAVVMAGAILTAGVRVGGWFHLGVAPTMLVAMLYLLWAGPGSRALDARFAV</sequence>
<feature type="transmembrane region" description="Helical" evidence="7">
    <location>
        <begin position="54"/>
        <end position="73"/>
    </location>
</feature>
<dbReference type="PANTHER" id="PTHR33452">
    <property type="entry name" value="OXIDOREDUCTASE CATD-RELATED"/>
    <property type="match status" value="1"/>
</dbReference>
<dbReference type="InterPro" id="IPR051907">
    <property type="entry name" value="DoxX-like_oxidoreductase"/>
</dbReference>
<feature type="transmembrane region" description="Helical" evidence="7">
    <location>
        <begin position="80"/>
        <end position="97"/>
    </location>
</feature>
<evidence type="ECO:0000256" key="7">
    <source>
        <dbReference type="SAM" id="Phobius"/>
    </source>
</evidence>
<gene>
    <name evidence="8" type="ORF">GCM10023321_44120</name>
</gene>
<evidence type="ECO:0000313" key="8">
    <source>
        <dbReference type="EMBL" id="GAA5160815.1"/>
    </source>
</evidence>
<dbReference type="RefSeq" id="WP_185063650.1">
    <property type="nucleotide sequence ID" value="NZ_BAABJP010000021.1"/>
</dbReference>
<organism evidence="8 9">
    <name type="scientific">Pseudonocardia eucalypti</name>
    <dbReference type="NCBI Taxonomy" id="648755"/>
    <lineage>
        <taxon>Bacteria</taxon>
        <taxon>Bacillati</taxon>
        <taxon>Actinomycetota</taxon>
        <taxon>Actinomycetes</taxon>
        <taxon>Pseudonocardiales</taxon>
        <taxon>Pseudonocardiaceae</taxon>
        <taxon>Pseudonocardia</taxon>
    </lineage>
</organism>
<evidence type="ECO:0000256" key="1">
    <source>
        <dbReference type="ARBA" id="ARBA00004651"/>
    </source>
</evidence>
<dbReference type="Pfam" id="PF07681">
    <property type="entry name" value="DoxX"/>
    <property type="match status" value="1"/>
</dbReference>